<sequence>MQSDWGPSNDFGTQVRSRLVLSSLAVDGYEVVGDQAADEKEVTIAVMGATGSGKSTFINLVSCSDLSINDGLKSCTSEVEFSRAFGLAGKTVRLIDTPGFDDTTRSDTEVLKMIAVALSQMWVVHVVKQPDADRFCKYMQRISDFRMTGISRRNFHLFRKICGEDTLKNVVIVTNMWSEVNAERGLAREDELASDSMFFKPALDKGAKMMRHDNTYHSAVTIMLQLIPNTPTPLLLQAELIEQEKDIAQTAAGTELARDIEEQRQKYVEELSELQQEMQDAFRERDHETAEELEHAQEETKAKVLMIEQQQQGFKGTFASMAAVAAPFVAAAAAAGVTMLLRHNVHQMRSHSPPP</sequence>
<proteinExistence type="predicted"/>
<accession>A0A4Y9Y805</accession>
<feature type="coiled-coil region" evidence="1">
    <location>
        <begin position="257"/>
        <end position="310"/>
    </location>
</feature>
<dbReference type="STRING" id="34475.A0A4Y9Y805"/>
<dbReference type="AlphaFoldDB" id="A0A4Y9Y805"/>
<dbReference type="SUPFAM" id="SSF52540">
    <property type="entry name" value="P-loop containing nucleoside triphosphate hydrolases"/>
    <property type="match status" value="1"/>
</dbReference>
<keyword evidence="2" id="KW-0812">Transmembrane</keyword>
<reference evidence="4 5" key="1">
    <citation type="submission" date="2019-01" db="EMBL/GenBank/DDBJ databases">
        <title>Genome sequencing of the rare red list fungi Fomitopsis rosea.</title>
        <authorList>
            <person name="Buettner E."/>
            <person name="Kellner H."/>
        </authorList>
    </citation>
    <scope>NUCLEOTIDE SEQUENCE [LARGE SCALE GENOMIC DNA]</scope>
    <source>
        <strain evidence="4 5">DSM 105464</strain>
    </source>
</reference>
<gene>
    <name evidence="4" type="ORF">EVJ58_g6669</name>
</gene>
<keyword evidence="2" id="KW-1133">Transmembrane helix</keyword>
<feature type="domain" description="G" evidence="3">
    <location>
        <begin position="43"/>
        <end position="131"/>
    </location>
</feature>
<keyword evidence="2" id="KW-0472">Membrane</keyword>
<evidence type="ECO:0000256" key="2">
    <source>
        <dbReference type="SAM" id="Phobius"/>
    </source>
</evidence>
<evidence type="ECO:0000313" key="5">
    <source>
        <dbReference type="Proteomes" id="UP000298390"/>
    </source>
</evidence>
<keyword evidence="1" id="KW-0175">Coiled coil</keyword>
<dbReference type="InterPro" id="IPR006073">
    <property type="entry name" value="GTP-bd"/>
</dbReference>
<name>A0A4Y9Y805_9APHY</name>
<protein>
    <recommendedName>
        <fullName evidence="3">G domain-containing protein</fullName>
    </recommendedName>
</protein>
<evidence type="ECO:0000256" key="1">
    <source>
        <dbReference type="SAM" id="Coils"/>
    </source>
</evidence>
<dbReference type="InterPro" id="IPR027417">
    <property type="entry name" value="P-loop_NTPase"/>
</dbReference>
<dbReference type="PANTHER" id="PTHR10903:SF184">
    <property type="entry name" value="GTP-BINDING PROTEIN A"/>
    <property type="match status" value="1"/>
</dbReference>
<organism evidence="4 5">
    <name type="scientific">Rhodofomes roseus</name>
    <dbReference type="NCBI Taxonomy" id="34475"/>
    <lineage>
        <taxon>Eukaryota</taxon>
        <taxon>Fungi</taxon>
        <taxon>Dikarya</taxon>
        <taxon>Basidiomycota</taxon>
        <taxon>Agaricomycotina</taxon>
        <taxon>Agaricomycetes</taxon>
        <taxon>Polyporales</taxon>
        <taxon>Rhodofomes</taxon>
    </lineage>
</organism>
<dbReference type="Pfam" id="PF01926">
    <property type="entry name" value="MMR_HSR1"/>
    <property type="match status" value="1"/>
</dbReference>
<evidence type="ECO:0000259" key="3">
    <source>
        <dbReference type="Pfam" id="PF01926"/>
    </source>
</evidence>
<dbReference type="PANTHER" id="PTHR10903">
    <property type="entry name" value="GTPASE, IMAP FAMILY MEMBER-RELATED"/>
    <property type="match status" value="1"/>
</dbReference>
<evidence type="ECO:0000313" key="4">
    <source>
        <dbReference type="EMBL" id="TFY58028.1"/>
    </source>
</evidence>
<feature type="transmembrane region" description="Helical" evidence="2">
    <location>
        <begin position="318"/>
        <end position="341"/>
    </location>
</feature>
<dbReference type="Gene3D" id="3.40.50.300">
    <property type="entry name" value="P-loop containing nucleotide triphosphate hydrolases"/>
    <property type="match status" value="1"/>
</dbReference>
<dbReference type="EMBL" id="SEKV01000385">
    <property type="protein sequence ID" value="TFY58028.1"/>
    <property type="molecule type" value="Genomic_DNA"/>
</dbReference>
<dbReference type="Proteomes" id="UP000298390">
    <property type="component" value="Unassembled WGS sequence"/>
</dbReference>
<dbReference type="GO" id="GO:0005525">
    <property type="term" value="F:GTP binding"/>
    <property type="evidence" value="ECO:0007669"/>
    <property type="project" value="InterPro"/>
</dbReference>
<comment type="caution">
    <text evidence="4">The sequence shown here is derived from an EMBL/GenBank/DDBJ whole genome shotgun (WGS) entry which is preliminary data.</text>
</comment>
<dbReference type="InterPro" id="IPR045058">
    <property type="entry name" value="GIMA/IAN/Toc"/>
</dbReference>